<sequence>MLSEQEVSLANGEKGPLLIHIYYPNVPTIITSQVFTARKEAVIRIGNSSKEIINILLYNIRNPENVICLPWENESPEEFEKRVKLFGLNA</sequence>
<evidence type="ECO:0000313" key="1">
    <source>
        <dbReference type="EMBL" id="PIP23535.1"/>
    </source>
</evidence>
<dbReference type="Proteomes" id="UP000230273">
    <property type="component" value="Unassembled WGS sequence"/>
</dbReference>
<name>A0A2G9YWB6_9BACT</name>
<gene>
    <name evidence="1" type="ORF">COX36_02830</name>
</gene>
<dbReference type="AlphaFoldDB" id="A0A2G9YWB6"/>
<protein>
    <submittedName>
        <fullName evidence="1">Uncharacterized protein</fullName>
    </submittedName>
</protein>
<dbReference type="EMBL" id="PCRP01000045">
    <property type="protein sequence ID" value="PIP23535.1"/>
    <property type="molecule type" value="Genomic_DNA"/>
</dbReference>
<proteinExistence type="predicted"/>
<evidence type="ECO:0000313" key="2">
    <source>
        <dbReference type="Proteomes" id="UP000230273"/>
    </source>
</evidence>
<comment type="caution">
    <text evidence="1">The sequence shown here is derived from an EMBL/GenBank/DDBJ whole genome shotgun (WGS) entry which is preliminary data.</text>
</comment>
<reference evidence="1 2" key="1">
    <citation type="submission" date="2017-09" db="EMBL/GenBank/DDBJ databases">
        <title>Depth-based differentiation of microbial function through sediment-hosted aquifers and enrichment of novel symbionts in the deep terrestrial subsurface.</title>
        <authorList>
            <person name="Probst A.J."/>
            <person name="Ladd B."/>
            <person name="Jarett J.K."/>
            <person name="Geller-Mcgrath D.E."/>
            <person name="Sieber C.M."/>
            <person name="Emerson J.B."/>
            <person name="Anantharaman K."/>
            <person name="Thomas B.C."/>
            <person name="Malmstrom R."/>
            <person name="Stieglmeier M."/>
            <person name="Klingl A."/>
            <person name="Woyke T."/>
            <person name="Ryan C.M."/>
            <person name="Banfield J.F."/>
        </authorList>
    </citation>
    <scope>NUCLEOTIDE SEQUENCE [LARGE SCALE GENOMIC DNA]</scope>
    <source>
        <strain evidence="1">CG23_combo_of_CG06-09_8_20_14_all_38_19</strain>
    </source>
</reference>
<accession>A0A2G9YWB6</accession>
<organism evidence="1 2">
    <name type="scientific">Candidatus Nealsonbacteria bacterium CG23_combo_of_CG06-09_8_20_14_all_38_19</name>
    <dbReference type="NCBI Taxonomy" id="1974721"/>
    <lineage>
        <taxon>Bacteria</taxon>
        <taxon>Candidatus Nealsoniibacteriota</taxon>
    </lineage>
</organism>